<keyword evidence="4" id="KW-0690">Ribosome biogenesis</keyword>
<dbReference type="PANTHER" id="PTHR31633">
    <property type="entry name" value="H/ACA RIBONUCLEOPROTEIN COMPLEX NON-CORE SUBUNIT NAF1"/>
    <property type="match status" value="1"/>
</dbReference>
<dbReference type="GO" id="GO:0005634">
    <property type="term" value="C:nucleus"/>
    <property type="evidence" value="ECO:0007669"/>
    <property type="project" value="UniProtKB-SubCell"/>
</dbReference>
<sequence length="617" mass="69277">MDVNINSIENQEGCRVEEDDTTAKRVENESTIPVSEDNINSQGTSDIKDKGSESQLLPLKEGSNLLTKIKTEDGGSEMICTVVDCGTEEEGIMNESEKETSPEKERDSSNAKTFEDFSFSSNNEKEPLTAENAVSAEVTEVIVVDAKNGEVNGVSSASADITQSDSTYREKQDESCDSSSDSEDSVIFVQEEEKCIIIESDDQEENKSRGKKESEIRTKGELYPDELPPLEELVITVDPNVELVHTGTITGIVGCLVIVKANQNIPPLNENTILFLEGRIVLGQIFEVFGPVGSPWYSLRFNSHKDIEKKSISCGQKVYCAPKVENLTNYVFVEHLRMMKGSDASWEDNNEPPEKYIDYSDDEEERRAKAKSRNRGHEQEEGDQLPGVRKVRQRRQKDRETVQQNGTEESNSGNGNGTHNNPAHGNRREFYSNQSNRGRNFNQRGGRGRQQSQPPMEYQSFQPFGAPPRFPQTAETQNNPVNNPVMYQNGGPVRQPIFQPRYPDPNPPQNWNNQSQLQSNWNPNTYANSSTTQTMNYPYSRPNQNNALPQNGGQYYPQFSGVFSNMSVPPPHCFGQPPPVFNRQMMTDQRYIQNPAFQQNQGTPFDPNVPPPNYNVG</sequence>
<proteinExistence type="inferred from homology"/>
<feature type="compositionally biased region" description="Basic and acidic residues" evidence="9">
    <location>
        <begin position="12"/>
        <end position="28"/>
    </location>
</feature>
<feature type="compositionally biased region" description="Polar residues" evidence="9">
    <location>
        <begin position="1"/>
        <end position="10"/>
    </location>
</feature>
<feature type="compositionally biased region" description="Polar residues" evidence="9">
    <location>
        <begin position="155"/>
        <end position="166"/>
    </location>
</feature>
<organism evidence="10 11">
    <name type="scientific">Magallana gigas</name>
    <name type="common">Pacific oyster</name>
    <name type="synonym">Crassostrea gigas</name>
    <dbReference type="NCBI Taxonomy" id="29159"/>
    <lineage>
        <taxon>Eukaryota</taxon>
        <taxon>Metazoa</taxon>
        <taxon>Spiralia</taxon>
        <taxon>Lophotrochozoa</taxon>
        <taxon>Mollusca</taxon>
        <taxon>Bivalvia</taxon>
        <taxon>Autobranchia</taxon>
        <taxon>Pteriomorphia</taxon>
        <taxon>Ostreida</taxon>
        <taxon>Ostreoidea</taxon>
        <taxon>Ostreidae</taxon>
        <taxon>Magallana</taxon>
    </lineage>
</organism>
<keyword evidence="6" id="KW-0597">Phosphoprotein</keyword>
<feature type="compositionally biased region" description="Polar residues" evidence="9">
    <location>
        <begin position="29"/>
        <end position="45"/>
    </location>
</feature>
<dbReference type="InterPro" id="IPR007504">
    <property type="entry name" value="H/ACA_rnp_Gar1/Naf1"/>
</dbReference>
<evidence type="ECO:0000256" key="7">
    <source>
        <dbReference type="ARBA" id="ARBA00022884"/>
    </source>
</evidence>
<accession>A0A8W8HSH8</accession>
<dbReference type="GO" id="GO:0000493">
    <property type="term" value="P:box H/ACA snoRNP assembly"/>
    <property type="evidence" value="ECO:0007669"/>
    <property type="project" value="InterPro"/>
</dbReference>
<feature type="region of interest" description="Disordered" evidence="9">
    <location>
        <begin position="598"/>
        <end position="617"/>
    </location>
</feature>
<dbReference type="InterPro" id="IPR038664">
    <property type="entry name" value="Gar1/Naf1_Cbf5-bd_sf"/>
</dbReference>
<evidence type="ECO:0000256" key="1">
    <source>
        <dbReference type="ARBA" id="ARBA00004123"/>
    </source>
</evidence>
<dbReference type="OrthoDB" id="21550at2759"/>
<protein>
    <recommendedName>
        <fullName evidence="3">H/ACA ribonucleoprotein complex non-core subunit NAF1</fullName>
    </recommendedName>
</protein>
<name>A0A8W8HSH8_MAGGI</name>
<evidence type="ECO:0000256" key="4">
    <source>
        <dbReference type="ARBA" id="ARBA00022517"/>
    </source>
</evidence>
<comment type="similarity">
    <text evidence="2">Belongs to the NAF1 family.</text>
</comment>
<feature type="compositionally biased region" description="Pro residues" evidence="9">
    <location>
        <begin position="607"/>
        <end position="617"/>
    </location>
</feature>
<dbReference type="Proteomes" id="UP000005408">
    <property type="component" value="Unassembled WGS sequence"/>
</dbReference>
<dbReference type="GO" id="GO:0001522">
    <property type="term" value="P:pseudouridine synthesis"/>
    <property type="evidence" value="ECO:0007669"/>
    <property type="project" value="InterPro"/>
</dbReference>
<evidence type="ECO:0000256" key="6">
    <source>
        <dbReference type="ARBA" id="ARBA00022553"/>
    </source>
</evidence>
<dbReference type="GO" id="GO:0005732">
    <property type="term" value="C:sno(s)RNA-containing ribonucleoprotein complex"/>
    <property type="evidence" value="ECO:0007669"/>
    <property type="project" value="InterPro"/>
</dbReference>
<dbReference type="Gene3D" id="2.40.10.230">
    <property type="entry name" value="Probable tRNA pseudouridine synthase domain"/>
    <property type="match status" value="1"/>
</dbReference>
<dbReference type="GO" id="GO:0003723">
    <property type="term" value="F:RNA binding"/>
    <property type="evidence" value="ECO:0007669"/>
    <property type="project" value="UniProtKB-KW"/>
</dbReference>
<feature type="region of interest" description="Disordered" evidence="9">
    <location>
        <begin position="155"/>
        <end position="184"/>
    </location>
</feature>
<dbReference type="PANTHER" id="PTHR31633:SF1">
    <property type="entry name" value="H_ACA RIBONUCLEOPROTEIN COMPLEX NON-CORE SUBUNIT NAF1"/>
    <property type="match status" value="1"/>
</dbReference>
<keyword evidence="5" id="KW-0698">rRNA processing</keyword>
<dbReference type="GO" id="GO:0043489">
    <property type="term" value="P:RNA stabilization"/>
    <property type="evidence" value="ECO:0007669"/>
    <property type="project" value="UniProtKB-ARBA"/>
</dbReference>
<dbReference type="InterPro" id="IPR009000">
    <property type="entry name" value="Transl_B-barrel_sf"/>
</dbReference>
<dbReference type="EnsemblMetazoa" id="G1079.5">
    <property type="protein sequence ID" value="G1079.5:cds"/>
    <property type="gene ID" value="G1079"/>
</dbReference>
<dbReference type="AlphaFoldDB" id="A0A8W8HSH8"/>
<keyword evidence="8" id="KW-0539">Nucleus</keyword>
<evidence type="ECO:0000256" key="9">
    <source>
        <dbReference type="SAM" id="MobiDB-lite"/>
    </source>
</evidence>
<feature type="compositionally biased region" description="Polar residues" evidence="9">
    <location>
        <begin position="473"/>
        <end position="486"/>
    </location>
</feature>
<comment type="subcellular location">
    <subcellularLocation>
        <location evidence="1">Nucleus</location>
    </subcellularLocation>
</comment>
<evidence type="ECO:0000256" key="2">
    <source>
        <dbReference type="ARBA" id="ARBA00009801"/>
    </source>
</evidence>
<evidence type="ECO:0000313" key="10">
    <source>
        <dbReference type="EnsemblMetazoa" id="G1079.5:cds"/>
    </source>
</evidence>
<feature type="compositionally biased region" description="Low complexity" evidence="9">
    <location>
        <begin position="509"/>
        <end position="518"/>
    </location>
</feature>
<evidence type="ECO:0000256" key="8">
    <source>
        <dbReference type="ARBA" id="ARBA00023242"/>
    </source>
</evidence>
<keyword evidence="11" id="KW-1185">Reference proteome</keyword>
<evidence type="ECO:0000256" key="3">
    <source>
        <dbReference type="ARBA" id="ARBA00021438"/>
    </source>
</evidence>
<dbReference type="Pfam" id="PF04410">
    <property type="entry name" value="Gar1"/>
    <property type="match status" value="1"/>
</dbReference>
<evidence type="ECO:0000256" key="5">
    <source>
        <dbReference type="ARBA" id="ARBA00022552"/>
    </source>
</evidence>
<reference evidence="10" key="1">
    <citation type="submission" date="2022-08" db="UniProtKB">
        <authorList>
            <consortium name="EnsemblMetazoa"/>
        </authorList>
    </citation>
    <scope>IDENTIFICATION</scope>
    <source>
        <strain evidence="10">05x7-T-G4-1.051#20</strain>
    </source>
</reference>
<feature type="compositionally biased region" description="Low complexity" evidence="9">
    <location>
        <begin position="432"/>
        <end position="453"/>
    </location>
</feature>
<feature type="region of interest" description="Disordered" evidence="9">
    <location>
        <begin position="1"/>
        <end position="56"/>
    </location>
</feature>
<dbReference type="SUPFAM" id="SSF50447">
    <property type="entry name" value="Translation proteins"/>
    <property type="match status" value="1"/>
</dbReference>
<dbReference type="FunFam" id="2.40.10.230:FF:000002">
    <property type="entry name" value="H/ACA ribonucleoprotein complex non-core subunit NAF1"/>
    <property type="match status" value="1"/>
</dbReference>
<feature type="region of interest" description="Disordered" evidence="9">
    <location>
        <begin position="88"/>
        <end position="131"/>
    </location>
</feature>
<dbReference type="GO" id="GO:0006364">
    <property type="term" value="P:rRNA processing"/>
    <property type="evidence" value="ECO:0007669"/>
    <property type="project" value="UniProtKB-KW"/>
</dbReference>
<feature type="compositionally biased region" description="Low complexity" evidence="9">
    <location>
        <begin position="405"/>
        <end position="421"/>
    </location>
</feature>
<feature type="compositionally biased region" description="Basic and acidic residues" evidence="9">
    <location>
        <begin position="95"/>
        <end position="115"/>
    </location>
</feature>
<feature type="region of interest" description="Disordered" evidence="9">
    <location>
        <begin position="343"/>
        <end position="518"/>
    </location>
</feature>
<keyword evidence="7" id="KW-0694">RNA-binding</keyword>
<dbReference type="InterPro" id="IPR040309">
    <property type="entry name" value="Naf1"/>
</dbReference>
<evidence type="ECO:0000313" key="11">
    <source>
        <dbReference type="Proteomes" id="UP000005408"/>
    </source>
</evidence>